<dbReference type="InterPro" id="IPR000182">
    <property type="entry name" value="GNAT_dom"/>
</dbReference>
<proteinExistence type="predicted"/>
<dbReference type="PANTHER" id="PTHR13355">
    <property type="entry name" value="GLUCOSAMINE 6-PHOSPHATE N-ACETYLTRANSFERASE"/>
    <property type="match status" value="1"/>
</dbReference>
<feature type="domain" description="N-acetyltransferase" evidence="1">
    <location>
        <begin position="4"/>
        <end position="149"/>
    </location>
</feature>
<dbReference type="OrthoDB" id="9797826at2"/>
<organism evidence="2 3">
    <name type="scientific">Paenibacillus pinisoli</name>
    <dbReference type="NCBI Taxonomy" id="1276110"/>
    <lineage>
        <taxon>Bacteria</taxon>
        <taxon>Bacillati</taxon>
        <taxon>Bacillota</taxon>
        <taxon>Bacilli</taxon>
        <taxon>Bacillales</taxon>
        <taxon>Paenibacillaceae</taxon>
        <taxon>Paenibacillus</taxon>
    </lineage>
</organism>
<dbReference type="Pfam" id="PF00583">
    <property type="entry name" value="Acetyltransf_1"/>
    <property type="match status" value="1"/>
</dbReference>
<gene>
    <name evidence="2" type="ORF">D3P09_21895</name>
</gene>
<name>A0A3A6PCH0_9BACL</name>
<dbReference type="Proteomes" id="UP000267798">
    <property type="component" value="Unassembled WGS sequence"/>
</dbReference>
<dbReference type="PROSITE" id="PS51186">
    <property type="entry name" value="GNAT"/>
    <property type="match status" value="1"/>
</dbReference>
<evidence type="ECO:0000259" key="1">
    <source>
        <dbReference type="PROSITE" id="PS51186"/>
    </source>
</evidence>
<accession>A0A3A6PCH0</accession>
<dbReference type="InterPro" id="IPR039143">
    <property type="entry name" value="GNPNAT1-like"/>
</dbReference>
<dbReference type="SUPFAM" id="SSF55729">
    <property type="entry name" value="Acyl-CoA N-acyltransferases (Nat)"/>
    <property type="match status" value="1"/>
</dbReference>
<dbReference type="InterPro" id="IPR016181">
    <property type="entry name" value="Acyl_CoA_acyltransferase"/>
</dbReference>
<dbReference type="AlphaFoldDB" id="A0A3A6PCH0"/>
<dbReference type="GO" id="GO:0008080">
    <property type="term" value="F:N-acetyltransferase activity"/>
    <property type="evidence" value="ECO:0007669"/>
    <property type="project" value="TreeGrafter"/>
</dbReference>
<dbReference type="RefSeq" id="WP_120113555.1">
    <property type="nucleotide sequence ID" value="NZ_QXQB01000005.1"/>
</dbReference>
<protein>
    <submittedName>
        <fullName evidence="2">GNAT family N-acetyltransferase</fullName>
    </submittedName>
</protein>
<evidence type="ECO:0000313" key="2">
    <source>
        <dbReference type="EMBL" id="RJX37630.1"/>
    </source>
</evidence>
<evidence type="ECO:0000313" key="3">
    <source>
        <dbReference type="Proteomes" id="UP000267798"/>
    </source>
</evidence>
<sequence>MTQTIVRFIQEDERDALLALYAQLNEHDPALEDSEELRLHWKAMIQDESLKMIAVEQDGVLAASCVLHILKNLTRGAKPYALIENVVTHKEYRRRGLGRLALNKAKEIAEQSGCYKIMLLTSRTDIAVHQFYQTAGYRGDVKTGYVLKL</sequence>
<dbReference type="PANTHER" id="PTHR13355:SF15">
    <property type="entry name" value="GCN5-RELATED N-ACETYLTRANSFERASE 3, CHLOROPLASTIC"/>
    <property type="match status" value="1"/>
</dbReference>
<keyword evidence="2" id="KW-0808">Transferase</keyword>
<reference evidence="2 3" key="1">
    <citation type="submission" date="2018-09" db="EMBL/GenBank/DDBJ databases">
        <title>Paenibacillus aracenensis nov. sp. isolated from a cave in southern Spain.</title>
        <authorList>
            <person name="Jurado V."/>
            <person name="Gutierrez-Patricio S."/>
            <person name="Gonzalez-Pimentel J.L."/>
            <person name="Miller A.Z."/>
            <person name="Laiz L."/>
            <person name="Saiz-Jimenez C."/>
        </authorList>
    </citation>
    <scope>NUCLEOTIDE SEQUENCE [LARGE SCALE GENOMIC DNA]</scope>
    <source>
        <strain evidence="2 3">JCM 19203</strain>
    </source>
</reference>
<comment type="caution">
    <text evidence="2">The sequence shown here is derived from an EMBL/GenBank/DDBJ whole genome shotgun (WGS) entry which is preliminary data.</text>
</comment>
<dbReference type="CDD" id="cd04301">
    <property type="entry name" value="NAT_SF"/>
    <property type="match status" value="1"/>
</dbReference>
<dbReference type="Gene3D" id="3.40.630.30">
    <property type="match status" value="1"/>
</dbReference>
<dbReference type="EMBL" id="QXQB01000005">
    <property type="protein sequence ID" value="RJX37630.1"/>
    <property type="molecule type" value="Genomic_DNA"/>
</dbReference>
<keyword evidence="3" id="KW-1185">Reference proteome</keyword>